<proteinExistence type="inferred from homology"/>
<dbReference type="EMBL" id="BTFW01000001">
    <property type="protein sequence ID" value="GMM61328.1"/>
    <property type="molecule type" value="Genomic_DNA"/>
</dbReference>
<sequence>MVGIQFKRKWRLAVAVMAAFPALAASSPAVQGRPPANLQSPRDLATQQKVASIIAAARGRVGVAAMDLDGGGQVLINGDMPFPMASTAKVAVASTFLQMVEQGRYRLDQPLPMMMPVPEPAGRHNLVAMVRPGPVFTAQTLIERSITRSDNHATDGLIAAVGGIGAVNRFLVQAGISGQHLDHTMATLVRDDGRINPARVIDSGTTSTPRAMIALLSAVDRGGALGPQARAVLLDTMTRTSTGRNRIRAGLPAGVLLAHKTGTLSGVTDDVGIVRLPDGRHLAMAIFVAGPENHTVQAGMIARIASALYQGFLPPLENGALAGEIARRR</sequence>
<dbReference type="PANTHER" id="PTHR35333:SF3">
    <property type="entry name" value="BETA-LACTAMASE-TYPE TRANSPEPTIDASE FOLD CONTAINING PROTEIN"/>
    <property type="match status" value="1"/>
</dbReference>
<dbReference type="SUPFAM" id="SSF56601">
    <property type="entry name" value="beta-lactamase/transpeptidase-like"/>
    <property type="match status" value="1"/>
</dbReference>
<dbReference type="PANTHER" id="PTHR35333">
    <property type="entry name" value="BETA-LACTAMASE"/>
    <property type="match status" value="1"/>
</dbReference>
<evidence type="ECO:0000256" key="1">
    <source>
        <dbReference type="ARBA" id="ARBA00001526"/>
    </source>
</evidence>
<protein>
    <recommendedName>
        <fullName evidence="3">beta-lactamase</fullName>
        <ecNumber evidence="3">3.5.2.6</ecNumber>
    </recommendedName>
</protein>
<accession>A0ABQ6P7W9</accession>
<keyword evidence="7" id="KW-1185">Reference proteome</keyword>
<dbReference type="Proteomes" id="UP001187221">
    <property type="component" value="Unassembled WGS sequence"/>
</dbReference>
<reference evidence="6 7" key="1">
    <citation type="submission" date="2023-06" db="EMBL/GenBank/DDBJ databases">
        <title>Draft genome sequence of Novosphingobium sp. strain IK01.</title>
        <authorList>
            <person name="Hatamoto M."/>
            <person name="Ikarashi T."/>
            <person name="Yamaguchi T."/>
        </authorList>
    </citation>
    <scope>NUCLEOTIDE SEQUENCE [LARGE SCALE GENOMIC DNA]</scope>
    <source>
        <strain evidence="6 7">IK01</strain>
    </source>
</reference>
<feature type="domain" description="Beta-lactamase class A catalytic" evidence="5">
    <location>
        <begin position="62"/>
        <end position="288"/>
    </location>
</feature>
<keyword evidence="4" id="KW-0732">Signal</keyword>
<dbReference type="InterPro" id="IPR045155">
    <property type="entry name" value="Beta-lactam_cat"/>
</dbReference>
<evidence type="ECO:0000313" key="7">
    <source>
        <dbReference type="Proteomes" id="UP001187221"/>
    </source>
</evidence>
<evidence type="ECO:0000256" key="3">
    <source>
        <dbReference type="ARBA" id="ARBA00012865"/>
    </source>
</evidence>
<dbReference type="Pfam" id="PF13354">
    <property type="entry name" value="Beta-lactamase2"/>
    <property type="match status" value="1"/>
</dbReference>
<feature type="chain" id="PRO_5045082690" description="beta-lactamase" evidence="4">
    <location>
        <begin position="25"/>
        <end position="329"/>
    </location>
</feature>
<dbReference type="EC" id="3.5.2.6" evidence="3"/>
<dbReference type="InterPro" id="IPR012338">
    <property type="entry name" value="Beta-lactam/transpept-like"/>
</dbReference>
<evidence type="ECO:0000313" key="6">
    <source>
        <dbReference type="EMBL" id="GMM61328.1"/>
    </source>
</evidence>
<comment type="catalytic activity">
    <reaction evidence="1">
        <text>a beta-lactam + H2O = a substituted beta-amino acid</text>
        <dbReference type="Rhea" id="RHEA:20401"/>
        <dbReference type="ChEBI" id="CHEBI:15377"/>
        <dbReference type="ChEBI" id="CHEBI:35627"/>
        <dbReference type="ChEBI" id="CHEBI:140347"/>
        <dbReference type="EC" id="3.5.2.6"/>
    </reaction>
</comment>
<comment type="similarity">
    <text evidence="2">Belongs to the class-A beta-lactamase family.</text>
</comment>
<dbReference type="PRINTS" id="PR00118">
    <property type="entry name" value="BLACTAMASEA"/>
</dbReference>
<evidence type="ECO:0000259" key="5">
    <source>
        <dbReference type="Pfam" id="PF13354"/>
    </source>
</evidence>
<feature type="signal peptide" evidence="4">
    <location>
        <begin position="1"/>
        <end position="24"/>
    </location>
</feature>
<evidence type="ECO:0000256" key="4">
    <source>
        <dbReference type="SAM" id="SignalP"/>
    </source>
</evidence>
<name>A0ABQ6P7W9_9SPHN</name>
<dbReference type="InterPro" id="IPR000871">
    <property type="entry name" value="Beta-lactam_class-A"/>
</dbReference>
<gene>
    <name evidence="6" type="primary">bla</name>
    <name evidence="6" type="ORF">NUTIK01_21050</name>
</gene>
<organism evidence="6 7">
    <name type="scientific">Novosphingobium pituita</name>
    <dbReference type="NCBI Taxonomy" id="3056842"/>
    <lineage>
        <taxon>Bacteria</taxon>
        <taxon>Pseudomonadati</taxon>
        <taxon>Pseudomonadota</taxon>
        <taxon>Alphaproteobacteria</taxon>
        <taxon>Sphingomonadales</taxon>
        <taxon>Sphingomonadaceae</taxon>
        <taxon>Novosphingobium</taxon>
    </lineage>
</organism>
<comment type="caution">
    <text evidence="6">The sequence shown here is derived from an EMBL/GenBank/DDBJ whole genome shotgun (WGS) entry which is preliminary data.</text>
</comment>
<evidence type="ECO:0000256" key="2">
    <source>
        <dbReference type="ARBA" id="ARBA00009009"/>
    </source>
</evidence>
<dbReference type="Gene3D" id="3.40.710.10">
    <property type="entry name" value="DD-peptidase/beta-lactamase superfamily"/>
    <property type="match status" value="1"/>
</dbReference>